<dbReference type="InterPro" id="IPR041664">
    <property type="entry name" value="AAA_16"/>
</dbReference>
<sequence length="432" mass="44448">MSESGPALSGSDTGPPSALARSLRRIVEAPWPRSEAESAPGMITVLAAAFDAGAQPEITAAAHDIALRFGGGDTAMAPSAEHADTVISAAFHSVCDATRAALEIASMVALAAHGDGNPLARLRIVLCTAADDDGSLPGTRAVGNARGLLAEAAGGQILATAPTAVVAGPTLPAGIDLLDRGLWTPLPDGPPERIYEMRVGGAHADRAGASNLEWARRALHDPAAARPADVAEPLRVALSAWPSVAAGSARMVLLCGGEAADRTAVLAELALRLHADGALVLYGRWTPDDFGTYRAFREALGFHAAACGTDQLVTDLQGWADEIAHLLPEVGARVGGALPGRSGSTFERAGMFDAVGTWMRAITARTPTVLVLDDAERAESTSVSLLSHVWHSCRAHPLMVVVAADRPGVADRLADVAAHPNPSALVRVEVGD</sequence>
<proteinExistence type="predicted"/>
<gene>
    <name evidence="2" type="ORF">SAMN05192558_104443</name>
</gene>
<organism evidence="2 3">
    <name type="scientific">Actinokineospora alba</name>
    <dbReference type="NCBI Taxonomy" id="504798"/>
    <lineage>
        <taxon>Bacteria</taxon>
        <taxon>Bacillati</taxon>
        <taxon>Actinomycetota</taxon>
        <taxon>Actinomycetes</taxon>
        <taxon>Pseudonocardiales</taxon>
        <taxon>Pseudonocardiaceae</taxon>
        <taxon>Actinokineospora</taxon>
    </lineage>
</organism>
<dbReference type="Pfam" id="PF13191">
    <property type="entry name" value="AAA_16"/>
    <property type="match status" value="1"/>
</dbReference>
<evidence type="ECO:0000313" key="2">
    <source>
        <dbReference type="EMBL" id="SDO76306.1"/>
    </source>
</evidence>
<keyword evidence="3" id="KW-1185">Reference proteome</keyword>
<feature type="domain" description="Orc1-like AAA ATPase" evidence="1">
    <location>
        <begin position="240"/>
        <end position="401"/>
    </location>
</feature>
<evidence type="ECO:0000313" key="3">
    <source>
        <dbReference type="Proteomes" id="UP000199651"/>
    </source>
</evidence>
<protein>
    <submittedName>
        <fullName evidence="2">AAA ATPase domain-containing protein</fullName>
    </submittedName>
</protein>
<dbReference type="AlphaFoldDB" id="A0A1H0M7V4"/>
<accession>A0A1H0M7V4</accession>
<dbReference type="Proteomes" id="UP000199651">
    <property type="component" value="Unassembled WGS sequence"/>
</dbReference>
<dbReference type="OrthoDB" id="3699863at2"/>
<reference evidence="3" key="1">
    <citation type="submission" date="2016-10" db="EMBL/GenBank/DDBJ databases">
        <authorList>
            <person name="Varghese N."/>
            <person name="Submissions S."/>
        </authorList>
    </citation>
    <scope>NUCLEOTIDE SEQUENCE [LARGE SCALE GENOMIC DNA]</scope>
    <source>
        <strain evidence="3">IBRC-M 10655</strain>
    </source>
</reference>
<dbReference type="RefSeq" id="WP_091374075.1">
    <property type="nucleotide sequence ID" value="NZ_FNDV01000005.1"/>
</dbReference>
<evidence type="ECO:0000259" key="1">
    <source>
        <dbReference type="Pfam" id="PF13191"/>
    </source>
</evidence>
<dbReference type="EMBL" id="FNJB01000004">
    <property type="protein sequence ID" value="SDO76306.1"/>
    <property type="molecule type" value="Genomic_DNA"/>
</dbReference>
<name>A0A1H0M7V4_9PSEU</name>